<keyword evidence="4" id="KW-0378">Hydrolase</keyword>
<accession>A0A1I1GQ73</accession>
<dbReference type="EC" id="3.5.3.6" evidence="3"/>
<dbReference type="GO" id="GO:0016990">
    <property type="term" value="F:arginine deiminase activity"/>
    <property type="evidence" value="ECO:0007669"/>
    <property type="project" value="UniProtKB-EC"/>
</dbReference>
<dbReference type="PIRSF" id="PIRSF006356">
    <property type="entry name" value="Arg_deiminase"/>
    <property type="match status" value="1"/>
</dbReference>
<keyword evidence="8" id="KW-1185">Reference proteome</keyword>
<comment type="catalytic activity">
    <reaction evidence="5">
        <text>L-arginine + H2O = L-citrulline + NH4(+)</text>
        <dbReference type="Rhea" id="RHEA:19597"/>
        <dbReference type="ChEBI" id="CHEBI:15377"/>
        <dbReference type="ChEBI" id="CHEBI:28938"/>
        <dbReference type="ChEBI" id="CHEBI:32682"/>
        <dbReference type="ChEBI" id="CHEBI:57743"/>
        <dbReference type="EC" id="3.5.3.6"/>
    </reaction>
</comment>
<gene>
    <name evidence="7" type="ORF">SAMN05421780_10341</name>
</gene>
<proteinExistence type="inferred from homology"/>
<sequence length="420" mass="48057">MNLRLNSEFGTLKAVLMHRPGREIDRLTPYNVHEFLFEDMPYLEIMQREHDEFRSLIKGATGATVYRLHELLIEVLIDDALLLNAFKIALSDAKLQHLAEDIIVRFSTAECANALLAGVKVRELKRRMNHRSLDEMSDNEFVISPNPNFYFMRDAAAVIQNGVISCQMKHPARRRETLALRMIYENHPLFKENAKIIYPNEHTQQRPDGTFPCIEGGDIIVLTDKALAIGNSERTDSEAIMEVAKQVLKNGKVERVYEVLLPKKRNFMHLDTVFTIIDENLVVTYPDALQNVLETRVHRKEGVDENGNVILSTEVLKESLLSTLRNEIDYLEIIETGNGNPEYASREQWFDGANVFAIGPRRVISYNRNKYTNRALREAGVEVLQIPSSELSRGLGGPRCMTMALDRQDFHWTPSLSGRY</sequence>
<dbReference type="GO" id="GO:0019546">
    <property type="term" value="P:L-arginine deiminase pathway"/>
    <property type="evidence" value="ECO:0007669"/>
    <property type="project" value="TreeGrafter"/>
</dbReference>
<evidence type="ECO:0000256" key="1">
    <source>
        <dbReference type="ARBA" id="ARBA00005213"/>
    </source>
</evidence>
<organism evidence="7 8">
    <name type="scientific">Flexibacter flexilis DSM 6793</name>
    <dbReference type="NCBI Taxonomy" id="927664"/>
    <lineage>
        <taxon>Bacteria</taxon>
        <taxon>Pseudomonadati</taxon>
        <taxon>Bacteroidota</taxon>
        <taxon>Cytophagia</taxon>
        <taxon>Cytophagales</taxon>
        <taxon>Flexibacteraceae</taxon>
        <taxon>Flexibacter</taxon>
    </lineage>
</organism>
<dbReference type="PANTHER" id="PTHR47271:SF2">
    <property type="entry name" value="ARGININE DEIMINASE"/>
    <property type="match status" value="1"/>
</dbReference>
<dbReference type="STRING" id="927664.SAMN05421780_10341"/>
<dbReference type="PANTHER" id="PTHR47271">
    <property type="entry name" value="ARGININE DEIMINASE"/>
    <property type="match status" value="1"/>
</dbReference>
<evidence type="ECO:0000256" key="2">
    <source>
        <dbReference type="ARBA" id="ARBA00010206"/>
    </source>
</evidence>
<dbReference type="PRINTS" id="PR01466">
    <property type="entry name" value="ARGDEIMINASE"/>
</dbReference>
<dbReference type="Gene3D" id="1.10.3930.10">
    <property type="entry name" value="Arginine deiminase"/>
    <property type="match status" value="1"/>
</dbReference>
<dbReference type="InterPro" id="IPR003876">
    <property type="entry name" value="Arg_deiminase"/>
</dbReference>
<dbReference type="RefSeq" id="WP_091509652.1">
    <property type="nucleotide sequence ID" value="NZ_FOLE01000003.1"/>
</dbReference>
<dbReference type="OrthoDB" id="9807502at2"/>
<evidence type="ECO:0000256" key="4">
    <source>
        <dbReference type="ARBA" id="ARBA00022801"/>
    </source>
</evidence>
<dbReference type="Gene3D" id="3.75.10.10">
    <property type="entry name" value="L-arginine/glycine Amidinotransferase, Chain A"/>
    <property type="match status" value="1"/>
</dbReference>
<dbReference type="Pfam" id="PF02274">
    <property type="entry name" value="ADI"/>
    <property type="match status" value="1"/>
</dbReference>
<feature type="active site" description="Amidino-cysteine intermediate" evidence="6">
    <location>
        <position position="400"/>
    </location>
</feature>
<evidence type="ECO:0000256" key="6">
    <source>
        <dbReference type="PIRSR" id="PIRSR006356-1"/>
    </source>
</evidence>
<comment type="similarity">
    <text evidence="2">Belongs to the arginine deiminase family.</text>
</comment>
<dbReference type="EMBL" id="FOLE01000003">
    <property type="protein sequence ID" value="SFC13442.1"/>
    <property type="molecule type" value="Genomic_DNA"/>
</dbReference>
<name>A0A1I1GQ73_9BACT</name>
<evidence type="ECO:0000256" key="3">
    <source>
        <dbReference type="ARBA" id="ARBA00012171"/>
    </source>
</evidence>
<comment type="pathway">
    <text evidence="1">Amino-acid degradation; L-arginine degradation via ADI pathway; carbamoyl phosphate from L-arginine: step 1/2.</text>
</comment>
<dbReference type="AlphaFoldDB" id="A0A1I1GQ73"/>
<reference evidence="7 8" key="1">
    <citation type="submission" date="2016-10" db="EMBL/GenBank/DDBJ databases">
        <authorList>
            <person name="de Groot N.N."/>
        </authorList>
    </citation>
    <scope>NUCLEOTIDE SEQUENCE [LARGE SCALE GENOMIC DNA]</scope>
    <source>
        <strain evidence="7 8">DSM 6793</strain>
    </source>
</reference>
<evidence type="ECO:0000256" key="5">
    <source>
        <dbReference type="ARBA" id="ARBA00049429"/>
    </source>
</evidence>
<dbReference type="Proteomes" id="UP000199514">
    <property type="component" value="Unassembled WGS sequence"/>
</dbReference>
<evidence type="ECO:0000313" key="8">
    <source>
        <dbReference type="Proteomes" id="UP000199514"/>
    </source>
</evidence>
<protein>
    <recommendedName>
        <fullName evidence="3">arginine deiminase</fullName>
        <ecNumber evidence="3">3.5.3.6</ecNumber>
    </recommendedName>
</protein>
<dbReference type="SUPFAM" id="SSF55909">
    <property type="entry name" value="Pentein"/>
    <property type="match status" value="1"/>
</dbReference>
<evidence type="ECO:0000313" key="7">
    <source>
        <dbReference type="EMBL" id="SFC13442.1"/>
    </source>
</evidence>